<sequence>MRIFTTWGTVLAADMLCHFHVEGVHLPVFMGGSVFRNGDGTYRICAFAESLDRVDFDRSYSAVGIASAGAARRKVKRIMRRLYRELQQTPGVKV</sequence>
<organism evidence="1 2">
    <name type="scientific">Pseudomonas phage JB10</name>
    <dbReference type="NCBI Taxonomy" id="3028140"/>
    <lineage>
        <taxon>Viruses</taxon>
        <taxon>Duplodnaviria</taxon>
        <taxon>Heunggongvirae</taxon>
        <taxon>Uroviricota</taxon>
        <taxon>Caudoviricetes</taxon>
        <taxon>Autographivirales</taxon>
        <taxon>Autoscriptoviridae</taxon>
        <taxon>Krylovirinae</taxon>
        <taxon>Phikmvvirus</taxon>
        <taxon>Phikmvvirus JB10</taxon>
    </lineage>
</organism>
<name>A0AAF0CZ92_9CAUD</name>
<dbReference type="Proteomes" id="UP001216454">
    <property type="component" value="Segment"/>
</dbReference>
<protein>
    <submittedName>
        <fullName evidence="1">Uncharacterized protein</fullName>
    </submittedName>
</protein>
<dbReference type="EMBL" id="OQ412633">
    <property type="protein sequence ID" value="WEM34116.1"/>
    <property type="molecule type" value="Genomic_DNA"/>
</dbReference>
<evidence type="ECO:0000313" key="1">
    <source>
        <dbReference type="EMBL" id="WEM34116.1"/>
    </source>
</evidence>
<reference evidence="1 2" key="1">
    <citation type="submission" date="2023-02" db="EMBL/GenBank/DDBJ databases">
        <title>Class-driven Synergy and Antagonism between a Pseudomonas Phage and Antibiotics.</title>
        <authorList>
            <person name="Nicholls P."/>
            <person name="Clark J.R."/>
            <person name="Gu Liu C."/>
            <person name="Terwilliger A."/>
            <person name="Maresso A.W."/>
        </authorList>
    </citation>
    <scope>NUCLEOTIDE SEQUENCE [LARGE SCALE GENOMIC DNA]</scope>
</reference>
<evidence type="ECO:0000313" key="2">
    <source>
        <dbReference type="Proteomes" id="UP001216454"/>
    </source>
</evidence>
<keyword evidence="2" id="KW-1185">Reference proteome</keyword>
<proteinExistence type="predicted"/>
<accession>A0AAF0CZ92</accession>